<evidence type="ECO:0000313" key="3">
    <source>
        <dbReference type="Proteomes" id="UP000324222"/>
    </source>
</evidence>
<keyword evidence="3" id="KW-1185">Reference proteome</keyword>
<dbReference type="EMBL" id="VSRR010008238">
    <property type="protein sequence ID" value="MPC48345.1"/>
    <property type="molecule type" value="Genomic_DNA"/>
</dbReference>
<dbReference type="AlphaFoldDB" id="A0A5B7FSI5"/>
<accession>A0A5B7FSI5</accession>
<protein>
    <submittedName>
        <fullName evidence="2">Uncharacterized protein</fullName>
    </submittedName>
</protein>
<feature type="compositionally biased region" description="Basic residues" evidence="1">
    <location>
        <begin position="23"/>
        <end position="33"/>
    </location>
</feature>
<sequence>MDALTFPCNKISTTFGLVPGHTRLTHRSPRRSRLAGETGRARDTGEQGRTQDRYQYVYSPLNKQGTARTTQRIEWGKEHFGGEARLTLFKAMQGKTDRLLLSWFGKCATIVRHRYHHRLVGFTGRLLLRAPKQGWLSLFASLCIANDFILGAASVECVLHDSLFTR</sequence>
<organism evidence="2 3">
    <name type="scientific">Portunus trituberculatus</name>
    <name type="common">Swimming crab</name>
    <name type="synonym">Neptunus trituberculatus</name>
    <dbReference type="NCBI Taxonomy" id="210409"/>
    <lineage>
        <taxon>Eukaryota</taxon>
        <taxon>Metazoa</taxon>
        <taxon>Ecdysozoa</taxon>
        <taxon>Arthropoda</taxon>
        <taxon>Crustacea</taxon>
        <taxon>Multicrustacea</taxon>
        <taxon>Malacostraca</taxon>
        <taxon>Eumalacostraca</taxon>
        <taxon>Eucarida</taxon>
        <taxon>Decapoda</taxon>
        <taxon>Pleocyemata</taxon>
        <taxon>Brachyura</taxon>
        <taxon>Eubrachyura</taxon>
        <taxon>Portunoidea</taxon>
        <taxon>Portunidae</taxon>
        <taxon>Portuninae</taxon>
        <taxon>Portunus</taxon>
    </lineage>
</organism>
<feature type="region of interest" description="Disordered" evidence="1">
    <location>
        <begin position="20"/>
        <end position="49"/>
    </location>
</feature>
<evidence type="ECO:0000256" key="1">
    <source>
        <dbReference type="SAM" id="MobiDB-lite"/>
    </source>
</evidence>
<reference evidence="2 3" key="1">
    <citation type="submission" date="2019-05" db="EMBL/GenBank/DDBJ databases">
        <title>Another draft genome of Portunus trituberculatus and its Hox gene families provides insights of decapod evolution.</title>
        <authorList>
            <person name="Jeong J.-H."/>
            <person name="Song I."/>
            <person name="Kim S."/>
            <person name="Choi T."/>
            <person name="Kim D."/>
            <person name="Ryu S."/>
            <person name="Kim W."/>
        </authorList>
    </citation>
    <scope>NUCLEOTIDE SEQUENCE [LARGE SCALE GENOMIC DNA]</scope>
    <source>
        <tissue evidence="2">Muscle</tissue>
    </source>
</reference>
<dbReference type="Proteomes" id="UP000324222">
    <property type="component" value="Unassembled WGS sequence"/>
</dbReference>
<evidence type="ECO:0000313" key="2">
    <source>
        <dbReference type="EMBL" id="MPC48345.1"/>
    </source>
</evidence>
<comment type="caution">
    <text evidence="2">The sequence shown here is derived from an EMBL/GenBank/DDBJ whole genome shotgun (WGS) entry which is preliminary data.</text>
</comment>
<name>A0A5B7FSI5_PORTR</name>
<feature type="compositionally biased region" description="Basic and acidic residues" evidence="1">
    <location>
        <begin position="39"/>
        <end position="49"/>
    </location>
</feature>
<gene>
    <name evidence="2" type="ORF">E2C01_042114</name>
</gene>
<proteinExistence type="predicted"/>